<dbReference type="PANTHER" id="PTHR35693">
    <property type="entry name" value="EXPRESSED PROTEIN"/>
    <property type="match status" value="1"/>
</dbReference>
<dbReference type="AlphaFoldDB" id="A0AA86S8J0"/>
<organism evidence="1 2">
    <name type="scientific">Sphenostylis stenocarpa</name>
    <dbReference type="NCBI Taxonomy" id="92480"/>
    <lineage>
        <taxon>Eukaryota</taxon>
        <taxon>Viridiplantae</taxon>
        <taxon>Streptophyta</taxon>
        <taxon>Embryophyta</taxon>
        <taxon>Tracheophyta</taxon>
        <taxon>Spermatophyta</taxon>
        <taxon>Magnoliopsida</taxon>
        <taxon>eudicotyledons</taxon>
        <taxon>Gunneridae</taxon>
        <taxon>Pentapetalae</taxon>
        <taxon>rosids</taxon>
        <taxon>fabids</taxon>
        <taxon>Fabales</taxon>
        <taxon>Fabaceae</taxon>
        <taxon>Papilionoideae</taxon>
        <taxon>50 kb inversion clade</taxon>
        <taxon>NPAAA clade</taxon>
        <taxon>indigoferoid/millettioid clade</taxon>
        <taxon>Phaseoleae</taxon>
        <taxon>Sphenostylis</taxon>
    </lineage>
</organism>
<evidence type="ECO:0000313" key="1">
    <source>
        <dbReference type="EMBL" id="CAJ1932012.1"/>
    </source>
</evidence>
<reference evidence="1" key="1">
    <citation type="submission" date="2023-10" db="EMBL/GenBank/DDBJ databases">
        <authorList>
            <person name="Domelevo Entfellner J.-B."/>
        </authorList>
    </citation>
    <scope>NUCLEOTIDE SEQUENCE</scope>
</reference>
<evidence type="ECO:0000313" key="2">
    <source>
        <dbReference type="Proteomes" id="UP001189624"/>
    </source>
</evidence>
<accession>A0AA86S8J0</accession>
<dbReference type="PANTHER" id="PTHR35693:SF1">
    <property type="entry name" value="EXPRESSED PROTEIN"/>
    <property type="match status" value="1"/>
</dbReference>
<proteinExistence type="predicted"/>
<dbReference type="Proteomes" id="UP001189624">
    <property type="component" value="Chromosome 2"/>
</dbReference>
<keyword evidence="2" id="KW-1185">Reference proteome</keyword>
<sequence>MVMNSMPPPTICCVREFHAFDLPPPRVSALRVLELKERGVNEERAMAIADVCNLTWFLNKEEGKEESIYPFEANCTPSRKETSSNPYPSAIKEIQTEERKYVRERFFNPKILEIVKQQKAETMERFSGHGGSDW</sequence>
<protein>
    <submittedName>
        <fullName evidence="1">Uncharacterized protein</fullName>
    </submittedName>
</protein>
<name>A0AA86S8J0_9FABA</name>
<dbReference type="EMBL" id="OY731399">
    <property type="protein sequence ID" value="CAJ1932012.1"/>
    <property type="molecule type" value="Genomic_DNA"/>
</dbReference>
<gene>
    <name evidence="1" type="ORF">AYBTSS11_LOCUS5576</name>
</gene>
<dbReference type="Gramene" id="rna-AYBTSS11_LOCUS5576">
    <property type="protein sequence ID" value="CAJ1932012.1"/>
    <property type="gene ID" value="gene-AYBTSS11_LOCUS5576"/>
</dbReference>